<dbReference type="SUPFAM" id="SSF111126">
    <property type="entry name" value="Ligand-binding domain in the NO signalling and Golgi transport"/>
    <property type="match status" value="1"/>
</dbReference>
<gene>
    <name evidence="2" type="ORF">SAMN05421688_0293</name>
</gene>
<dbReference type="Proteomes" id="UP000198796">
    <property type="component" value="Unassembled WGS sequence"/>
</dbReference>
<name>A0A1I0V6T6_9RHOB</name>
<protein>
    <submittedName>
        <fullName evidence="2">Haem-NO-binding</fullName>
    </submittedName>
</protein>
<dbReference type="RefSeq" id="WP_092059901.1">
    <property type="nucleotide sequence ID" value="NZ_FOJU01000001.1"/>
</dbReference>
<accession>A0A1I0V6T6</accession>
<dbReference type="OrthoDB" id="981203at2"/>
<reference evidence="2 3" key="1">
    <citation type="submission" date="2016-10" db="EMBL/GenBank/DDBJ databases">
        <authorList>
            <person name="de Groot N.N."/>
        </authorList>
    </citation>
    <scope>NUCLEOTIDE SEQUENCE [LARGE SCALE GENOMIC DNA]</scope>
    <source>
        <strain evidence="2 3">DSM 29316</strain>
    </source>
</reference>
<keyword evidence="3" id="KW-1185">Reference proteome</keyword>
<sequence length="197" mass="21899">MHGLVNRAIQGFVEDTYGRERWLEVTRRVALGFTDFDTMIDYSTEQTETLLDAISIALDKPKEAALEDIGTYLVTHPNLGPLRRLLRFGGETFLDFLLSLDDLPGRARMAVPDLDVPDLQLKALGPRRYSLVCDSPLKGYGYVVLGLLRGMADDYGALVLMDIRSGQGKSEVIDIVLVDLEFSEGRSFDLARTEKGA</sequence>
<organism evidence="2 3">
    <name type="scientific">Poseidonocella pacifica</name>
    <dbReference type="NCBI Taxonomy" id="871651"/>
    <lineage>
        <taxon>Bacteria</taxon>
        <taxon>Pseudomonadati</taxon>
        <taxon>Pseudomonadota</taxon>
        <taxon>Alphaproteobacteria</taxon>
        <taxon>Rhodobacterales</taxon>
        <taxon>Roseobacteraceae</taxon>
        <taxon>Poseidonocella</taxon>
    </lineage>
</organism>
<dbReference type="GO" id="GO:0020037">
    <property type="term" value="F:heme binding"/>
    <property type="evidence" value="ECO:0007669"/>
    <property type="project" value="InterPro"/>
</dbReference>
<dbReference type="Gene3D" id="3.90.1520.10">
    <property type="entry name" value="H-NOX domain"/>
    <property type="match status" value="1"/>
</dbReference>
<evidence type="ECO:0000313" key="3">
    <source>
        <dbReference type="Proteomes" id="UP000198796"/>
    </source>
</evidence>
<proteinExistence type="predicted"/>
<dbReference type="InterPro" id="IPR024096">
    <property type="entry name" value="NO_sig/Golgi_transp_ligand-bd"/>
</dbReference>
<feature type="domain" description="Heme NO-binding" evidence="1">
    <location>
        <begin position="2"/>
        <end position="156"/>
    </location>
</feature>
<dbReference type="STRING" id="871651.SAMN05421688_0293"/>
<dbReference type="PANTHER" id="PTHR45655">
    <property type="entry name" value="GUANYLATE CYCLASE SOLUBLE SUBUNIT BETA-2"/>
    <property type="match status" value="1"/>
</dbReference>
<dbReference type="PANTHER" id="PTHR45655:SF13">
    <property type="entry name" value="SOLUBLE GUANYLATE CYCLASE GCY-32-RELATED"/>
    <property type="match status" value="1"/>
</dbReference>
<dbReference type="Pfam" id="PF07700">
    <property type="entry name" value="HNOB"/>
    <property type="match status" value="1"/>
</dbReference>
<dbReference type="InterPro" id="IPR011644">
    <property type="entry name" value="Heme_NO-bd"/>
</dbReference>
<evidence type="ECO:0000259" key="1">
    <source>
        <dbReference type="Pfam" id="PF07700"/>
    </source>
</evidence>
<dbReference type="InterPro" id="IPR038158">
    <property type="entry name" value="H-NOX_domain_sf"/>
</dbReference>
<dbReference type="EMBL" id="FOJU01000001">
    <property type="protein sequence ID" value="SFA71256.1"/>
    <property type="molecule type" value="Genomic_DNA"/>
</dbReference>
<dbReference type="AlphaFoldDB" id="A0A1I0V6T6"/>
<evidence type="ECO:0000313" key="2">
    <source>
        <dbReference type="EMBL" id="SFA71256.1"/>
    </source>
</evidence>